<name>A0A0B0N285_GOSAR</name>
<accession>A0A0B0N285</accession>
<protein>
    <submittedName>
        <fullName evidence="1">Uncharacterized protein</fullName>
    </submittedName>
</protein>
<proteinExistence type="predicted"/>
<comment type="caution">
    <text evidence="1">The sequence shown here is derived from an EMBL/GenBank/DDBJ whole genome shotgun (WGS) entry which is preliminary data.</text>
</comment>
<evidence type="ECO:0000313" key="2">
    <source>
        <dbReference type="Proteomes" id="UP000032142"/>
    </source>
</evidence>
<sequence>MYRLDYTFVMLYFGLCIIEPCENDLISMFEFGYV</sequence>
<evidence type="ECO:0000313" key="1">
    <source>
        <dbReference type="EMBL" id="KHG05869.1"/>
    </source>
</evidence>
<reference evidence="2" key="1">
    <citation type="submission" date="2014-09" db="EMBL/GenBank/DDBJ databases">
        <authorList>
            <person name="Mudge J."/>
            <person name="Ramaraj T."/>
            <person name="Lindquist I.E."/>
            <person name="Bharti A.K."/>
            <person name="Sundararajan A."/>
            <person name="Cameron C.T."/>
            <person name="Woodward J.E."/>
            <person name="May G.D."/>
            <person name="Brubaker C."/>
            <person name="Broadhvest J."/>
            <person name="Wilkins T.A."/>
        </authorList>
    </citation>
    <scope>NUCLEOTIDE SEQUENCE</scope>
    <source>
        <strain evidence="2">cv. AKA8401</strain>
    </source>
</reference>
<organism evidence="1 2">
    <name type="scientific">Gossypium arboreum</name>
    <name type="common">Tree cotton</name>
    <name type="synonym">Gossypium nanking</name>
    <dbReference type="NCBI Taxonomy" id="29729"/>
    <lineage>
        <taxon>Eukaryota</taxon>
        <taxon>Viridiplantae</taxon>
        <taxon>Streptophyta</taxon>
        <taxon>Embryophyta</taxon>
        <taxon>Tracheophyta</taxon>
        <taxon>Spermatophyta</taxon>
        <taxon>Magnoliopsida</taxon>
        <taxon>eudicotyledons</taxon>
        <taxon>Gunneridae</taxon>
        <taxon>Pentapetalae</taxon>
        <taxon>rosids</taxon>
        <taxon>malvids</taxon>
        <taxon>Malvales</taxon>
        <taxon>Malvaceae</taxon>
        <taxon>Malvoideae</taxon>
        <taxon>Gossypium</taxon>
    </lineage>
</organism>
<dbReference type="AlphaFoldDB" id="A0A0B0N285"/>
<dbReference type="EMBL" id="JRRC01439151">
    <property type="protein sequence ID" value="KHG05869.1"/>
    <property type="molecule type" value="Genomic_DNA"/>
</dbReference>
<gene>
    <name evidence="1" type="ORF">F383_32245</name>
</gene>
<keyword evidence="2" id="KW-1185">Reference proteome</keyword>
<dbReference type="Proteomes" id="UP000032142">
    <property type="component" value="Unassembled WGS sequence"/>
</dbReference>